<evidence type="ECO:0000313" key="2">
    <source>
        <dbReference type="EMBL" id="RLL22710.1"/>
    </source>
</evidence>
<accession>A0ABX9TX38</accession>
<organism evidence="2 3">
    <name type="scientific">Acinetobacter chengduensis</name>
    <dbReference type="NCBI Taxonomy" id="2420890"/>
    <lineage>
        <taxon>Bacteria</taxon>
        <taxon>Pseudomonadati</taxon>
        <taxon>Pseudomonadota</taxon>
        <taxon>Gammaproteobacteria</taxon>
        <taxon>Moraxellales</taxon>
        <taxon>Moraxellaceae</taxon>
        <taxon>Acinetobacter</taxon>
    </lineage>
</organism>
<protein>
    <submittedName>
        <fullName evidence="2">Thioredoxin</fullName>
    </submittedName>
</protein>
<dbReference type="PANTHER" id="PTHR45663:SF11">
    <property type="entry name" value="GEO12009P1"/>
    <property type="match status" value="1"/>
</dbReference>
<dbReference type="PROSITE" id="PS51352">
    <property type="entry name" value="THIOREDOXIN_2"/>
    <property type="match status" value="1"/>
</dbReference>
<dbReference type="InterPro" id="IPR036249">
    <property type="entry name" value="Thioredoxin-like_sf"/>
</dbReference>
<proteinExistence type="predicted"/>
<comment type="caution">
    <text evidence="2">The sequence shown here is derived from an EMBL/GenBank/DDBJ whole genome shotgun (WGS) entry which is preliminary data.</text>
</comment>
<evidence type="ECO:0000313" key="3">
    <source>
        <dbReference type="Proteomes" id="UP000280271"/>
    </source>
</evidence>
<keyword evidence="3" id="KW-1185">Reference proteome</keyword>
<dbReference type="CDD" id="cd02947">
    <property type="entry name" value="TRX_family"/>
    <property type="match status" value="1"/>
</dbReference>
<dbReference type="EMBL" id="RCHC01000005">
    <property type="protein sequence ID" value="RLL22710.1"/>
    <property type="molecule type" value="Genomic_DNA"/>
</dbReference>
<dbReference type="InterPro" id="IPR013766">
    <property type="entry name" value="Thioredoxin_domain"/>
</dbReference>
<dbReference type="Proteomes" id="UP000280271">
    <property type="component" value="Unassembled WGS sequence"/>
</dbReference>
<dbReference type="SUPFAM" id="SSF52833">
    <property type="entry name" value="Thioredoxin-like"/>
    <property type="match status" value="1"/>
</dbReference>
<evidence type="ECO:0000259" key="1">
    <source>
        <dbReference type="PROSITE" id="PS51352"/>
    </source>
</evidence>
<sequence length="116" mass="13246">MSQIIEYNENNAKDYEWFDGFAVIRFYANWCTPCIQNFPVFEQCANQMSTQYAALKFGKVNVDASPILTLRYNVYGLPSTLVFYRGQVVQRIAGVKSLGELQAIIQHAIQSHVTQD</sequence>
<name>A0ABX9TX38_9GAMM</name>
<dbReference type="Pfam" id="PF00085">
    <property type="entry name" value="Thioredoxin"/>
    <property type="match status" value="1"/>
</dbReference>
<dbReference type="RefSeq" id="WP_120374347.1">
    <property type="nucleotide sequence ID" value="NZ_RCHC01000005.1"/>
</dbReference>
<dbReference type="PANTHER" id="PTHR45663">
    <property type="entry name" value="GEO12009P1"/>
    <property type="match status" value="1"/>
</dbReference>
<feature type="domain" description="Thioredoxin" evidence="1">
    <location>
        <begin position="1"/>
        <end position="110"/>
    </location>
</feature>
<reference evidence="2 3" key="1">
    <citation type="submission" date="2018-09" db="EMBL/GenBank/DDBJ databases">
        <title>The draft genome of Acinetobacter sp. strains.</title>
        <authorList>
            <person name="Qin J."/>
            <person name="Feng Y."/>
            <person name="Zong Z."/>
        </authorList>
    </citation>
    <scope>NUCLEOTIDE SEQUENCE [LARGE SCALE GENOMIC DNA]</scope>
    <source>
        <strain evidence="2 3">WCHAc060005</strain>
    </source>
</reference>
<gene>
    <name evidence="2" type="ORF">D9K81_05750</name>
</gene>
<dbReference type="Gene3D" id="3.40.30.10">
    <property type="entry name" value="Glutaredoxin"/>
    <property type="match status" value="1"/>
</dbReference>